<dbReference type="RefSeq" id="WP_145242500.1">
    <property type="nucleotide sequence ID" value="NZ_CP036273.1"/>
</dbReference>
<dbReference type="AlphaFoldDB" id="A0A517XYL8"/>
<dbReference type="EMBL" id="CP036273">
    <property type="protein sequence ID" value="QDU22617.1"/>
    <property type="molecule type" value="Genomic_DNA"/>
</dbReference>
<keyword evidence="2" id="KW-1185">Reference proteome</keyword>
<dbReference type="OrthoDB" id="277277at2"/>
<protein>
    <submittedName>
        <fullName evidence="1">Uncharacterized protein</fullName>
    </submittedName>
</protein>
<organism evidence="1 2">
    <name type="scientific">Urbifossiella limnaea</name>
    <dbReference type="NCBI Taxonomy" id="2528023"/>
    <lineage>
        <taxon>Bacteria</taxon>
        <taxon>Pseudomonadati</taxon>
        <taxon>Planctomycetota</taxon>
        <taxon>Planctomycetia</taxon>
        <taxon>Gemmatales</taxon>
        <taxon>Gemmataceae</taxon>
        <taxon>Urbifossiella</taxon>
    </lineage>
</organism>
<dbReference type="KEGG" id="uli:ETAA1_46000"/>
<gene>
    <name evidence="1" type="ORF">ETAA1_46000</name>
</gene>
<evidence type="ECO:0000313" key="1">
    <source>
        <dbReference type="EMBL" id="QDU22617.1"/>
    </source>
</evidence>
<reference evidence="1 2" key="1">
    <citation type="submission" date="2019-02" db="EMBL/GenBank/DDBJ databases">
        <title>Deep-cultivation of Planctomycetes and their phenomic and genomic characterization uncovers novel biology.</title>
        <authorList>
            <person name="Wiegand S."/>
            <person name="Jogler M."/>
            <person name="Boedeker C."/>
            <person name="Pinto D."/>
            <person name="Vollmers J."/>
            <person name="Rivas-Marin E."/>
            <person name="Kohn T."/>
            <person name="Peeters S.H."/>
            <person name="Heuer A."/>
            <person name="Rast P."/>
            <person name="Oberbeckmann S."/>
            <person name="Bunk B."/>
            <person name="Jeske O."/>
            <person name="Meyerdierks A."/>
            <person name="Storesund J.E."/>
            <person name="Kallscheuer N."/>
            <person name="Luecker S."/>
            <person name="Lage O.M."/>
            <person name="Pohl T."/>
            <person name="Merkel B.J."/>
            <person name="Hornburger P."/>
            <person name="Mueller R.-W."/>
            <person name="Bruemmer F."/>
            <person name="Labrenz M."/>
            <person name="Spormann A.M."/>
            <person name="Op den Camp H."/>
            <person name="Overmann J."/>
            <person name="Amann R."/>
            <person name="Jetten M.S.M."/>
            <person name="Mascher T."/>
            <person name="Medema M.H."/>
            <person name="Devos D.P."/>
            <person name="Kaster A.-K."/>
            <person name="Ovreas L."/>
            <person name="Rohde M."/>
            <person name="Galperin M.Y."/>
            <person name="Jogler C."/>
        </authorList>
    </citation>
    <scope>NUCLEOTIDE SEQUENCE [LARGE SCALE GENOMIC DNA]</scope>
    <source>
        <strain evidence="1 2">ETA_A1</strain>
    </source>
</reference>
<sequence>MWYRVFGRSDVQVAPSELAAELHAAGLPVEPHFRGDELGWTGGELRLPGLNTPVSLDRYLTAEDDIRAELNAHAAELETCDYSPHAAGLVERVALTKQLVVVRKPVDAVDEVALERLLTATCRLLAARTDGVYQIDGQGWFAAGGELLVQEY</sequence>
<evidence type="ECO:0000313" key="2">
    <source>
        <dbReference type="Proteomes" id="UP000319576"/>
    </source>
</evidence>
<proteinExistence type="predicted"/>
<dbReference type="Proteomes" id="UP000319576">
    <property type="component" value="Chromosome"/>
</dbReference>
<accession>A0A517XYL8</accession>
<name>A0A517XYL8_9BACT</name>